<keyword evidence="5 7" id="KW-0694">RNA-binding</keyword>
<feature type="domain" description="Era-type G" evidence="11">
    <location>
        <begin position="9"/>
        <end position="176"/>
    </location>
</feature>
<evidence type="ECO:0000313" key="13">
    <source>
        <dbReference type="Proteomes" id="UP000007519"/>
    </source>
</evidence>
<keyword evidence="13" id="KW-1185">Reference proteome</keyword>
<comment type="similarity">
    <text evidence="1 7 8 9">Belongs to the TRAFAC class TrmE-Era-EngA-EngB-Septin-like GTPase superfamily. Era GTPase family.</text>
</comment>
<dbReference type="InterPro" id="IPR004044">
    <property type="entry name" value="KH_dom_type_2"/>
</dbReference>
<dbReference type="PANTHER" id="PTHR42698">
    <property type="entry name" value="GTPASE ERA"/>
    <property type="match status" value="1"/>
</dbReference>
<keyword evidence="4 7" id="KW-0547">Nucleotide-binding</keyword>
<dbReference type="GO" id="GO:0005737">
    <property type="term" value="C:cytoplasm"/>
    <property type="evidence" value="ECO:0007669"/>
    <property type="project" value="UniProtKB-SubCell"/>
</dbReference>
<comment type="subcellular location">
    <subcellularLocation>
        <location evidence="7">Cytoplasm</location>
    </subcellularLocation>
    <subcellularLocation>
        <location evidence="7">Cell inner membrane</location>
        <topology evidence="7">Peripheral membrane protein</topology>
    </subcellularLocation>
</comment>
<evidence type="ECO:0000256" key="8">
    <source>
        <dbReference type="PROSITE-ProRule" id="PRU01050"/>
    </source>
</evidence>
<feature type="binding site" evidence="7">
    <location>
        <begin position="17"/>
        <end position="24"/>
    </location>
    <ligand>
        <name>GTP</name>
        <dbReference type="ChEBI" id="CHEBI:37565"/>
    </ligand>
</feature>
<dbReference type="GO" id="GO:0003924">
    <property type="term" value="F:GTPase activity"/>
    <property type="evidence" value="ECO:0007669"/>
    <property type="project" value="UniProtKB-UniRule"/>
</dbReference>
<dbReference type="InterPro" id="IPR027417">
    <property type="entry name" value="P-loop_NTPase"/>
</dbReference>
<feature type="binding site" evidence="7">
    <location>
        <begin position="64"/>
        <end position="68"/>
    </location>
    <ligand>
        <name>GTP</name>
        <dbReference type="ChEBI" id="CHEBI:37565"/>
    </ligand>
</feature>
<comment type="function">
    <text evidence="7">An essential GTPase that binds both GDP and GTP, with rapid nucleotide exchange. Plays a role in 16S rRNA processing and 30S ribosomal subunit biogenesis and possibly also in cell cycle regulation and energy metabolism.</text>
</comment>
<evidence type="ECO:0000256" key="9">
    <source>
        <dbReference type="RuleBase" id="RU003761"/>
    </source>
</evidence>
<dbReference type="PRINTS" id="PR00326">
    <property type="entry name" value="GTP1OBG"/>
</dbReference>
<dbReference type="GO" id="GO:0005886">
    <property type="term" value="C:plasma membrane"/>
    <property type="evidence" value="ECO:0007669"/>
    <property type="project" value="UniProtKB-SubCell"/>
</dbReference>
<dbReference type="InterPro" id="IPR006073">
    <property type="entry name" value="GTP-bd"/>
</dbReference>
<keyword evidence="7" id="KW-1003">Cell membrane</keyword>
<evidence type="ECO:0000256" key="7">
    <source>
        <dbReference type="HAMAP-Rule" id="MF_00367"/>
    </source>
</evidence>
<keyword evidence="7" id="KW-0699">rRNA-binding</keyword>
<dbReference type="Pfam" id="PF01926">
    <property type="entry name" value="MMR_HSR1"/>
    <property type="match status" value="1"/>
</dbReference>
<feature type="binding site" evidence="7">
    <location>
        <begin position="126"/>
        <end position="129"/>
    </location>
    <ligand>
        <name>GTP</name>
        <dbReference type="ChEBI" id="CHEBI:37565"/>
    </ligand>
</feature>
<evidence type="ECO:0000256" key="5">
    <source>
        <dbReference type="ARBA" id="ARBA00022884"/>
    </source>
</evidence>
<dbReference type="STRING" id="984262.SGRA_2603"/>
<dbReference type="InterPro" id="IPR005662">
    <property type="entry name" value="GTPase_Era-like"/>
</dbReference>
<dbReference type="InterPro" id="IPR015946">
    <property type="entry name" value="KH_dom-like_a/b"/>
</dbReference>
<dbReference type="eggNOG" id="COG1159">
    <property type="taxonomic scope" value="Bacteria"/>
</dbReference>
<evidence type="ECO:0000256" key="1">
    <source>
        <dbReference type="ARBA" id="ARBA00007921"/>
    </source>
</evidence>
<dbReference type="HAMAP" id="MF_00367">
    <property type="entry name" value="GTPase_Era"/>
    <property type="match status" value="1"/>
</dbReference>
<dbReference type="InterPro" id="IPR030388">
    <property type="entry name" value="G_ERA_dom"/>
</dbReference>
<gene>
    <name evidence="7 12" type="primary">era</name>
    <name evidence="12" type="ordered locus">SGRA_2603</name>
</gene>
<dbReference type="CDD" id="cd04163">
    <property type="entry name" value="Era"/>
    <property type="match status" value="1"/>
</dbReference>
<dbReference type="Gene3D" id="3.40.50.300">
    <property type="entry name" value="P-loop containing nucleotide triphosphate hydrolases"/>
    <property type="match status" value="1"/>
</dbReference>
<accession>H6L803</accession>
<dbReference type="GO" id="GO:0005525">
    <property type="term" value="F:GTP binding"/>
    <property type="evidence" value="ECO:0007669"/>
    <property type="project" value="UniProtKB-UniRule"/>
</dbReference>
<dbReference type="CDD" id="cd22534">
    <property type="entry name" value="KH-II_Era"/>
    <property type="match status" value="1"/>
</dbReference>
<evidence type="ECO:0000259" key="11">
    <source>
        <dbReference type="PROSITE" id="PS51713"/>
    </source>
</evidence>
<dbReference type="KEGG" id="sgn:SGRA_2603"/>
<feature type="region of interest" description="G3" evidence="8">
    <location>
        <begin position="64"/>
        <end position="67"/>
    </location>
</feature>
<feature type="region of interest" description="G1" evidence="8">
    <location>
        <begin position="17"/>
        <end position="24"/>
    </location>
</feature>
<keyword evidence="3 7" id="KW-0690">Ribosome biogenesis</keyword>
<feature type="region of interest" description="G5" evidence="8">
    <location>
        <begin position="155"/>
        <end position="157"/>
    </location>
</feature>
<name>H6L803_SAPGL</name>
<dbReference type="NCBIfam" id="TIGR00231">
    <property type="entry name" value="small_GTP"/>
    <property type="match status" value="1"/>
</dbReference>
<evidence type="ECO:0000259" key="10">
    <source>
        <dbReference type="PROSITE" id="PS50823"/>
    </source>
</evidence>
<dbReference type="PROSITE" id="PS51713">
    <property type="entry name" value="G_ERA"/>
    <property type="match status" value="1"/>
</dbReference>
<dbReference type="SUPFAM" id="SSF54814">
    <property type="entry name" value="Prokaryotic type KH domain (KH-domain type II)"/>
    <property type="match status" value="1"/>
</dbReference>
<feature type="region of interest" description="G4" evidence="8">
    <location>
        <begin position="126"/>
        <end position="129"/>
    </location>
</feature>
<dbReference type="AlphaFoldDB" id="H6L803"/>
<dbReference type="Proteomes" id="UP000007519">
    <property type="component" value="Chromosome"/>
</dbReference>
<dbReference type="GO" id="GO:0070181">
    <property type="term" value="F:small ribosomal subunit rRNA binding"/>
    <property type="evidence" value="ECO:0007669"/>
    <property type="project" value="UniProtKB-UniRule"/>
</dbReference>
<dbReference type="GO" id="GO:0000028">
    <property type="term" value="P:ribosomal small subunit assembly"/>
    <property type="evidence" value="ECO:0007669"/>
    <property type="project" value="TreeGrafter"/>
</dbReference>
<evidence type="ECO:0000256" key="3">
    <source>
        <dbReference type="ARBA" id="ARBA00022517"/>
    </source>
</evidence>
<dbReference type="HOGENOM" id="CLU_038009_1_3_10"/>
<feature type="region of interest" description="G2" evidence="8">
    <location>
        <begin position="43"/>
        <end position="47"/>
    </location>
</feature>
<dbReference type="FunFam" id="3.30.300.20:FF:000003">
    <property type="entry name" value="GTPase Era"/>
    <property type="match status" value="1"/>
</dbReference>
<protein>
    <recommendedName>
        <fullName evidence="2 7">GTPase Era</fullName>
    </recommendedName>
</protein>
<dbReference type="RefSeq" id="WP_015692942.1">
    <property type="nucleotide sequence ID" value="NC_016940.1"/>
</dbReference>
<dbReference type="InterPro" id="IPR009019">
    <property type="entry name" value="KH_sf_prok-type"/>
</dbReference>
<dbReference type="Pfam" id="PF07650">
    <property type="entry name" value="KH_2"/>
    <property type="match status" value="1"/>
</dbReference>
<dbReference type="EMBL" id="CP002831">
    <property type="protein sequence ID" value="AFC25331.1"/>
    <property type="molecule type" value="Genomic_DNA"/>
</dbReference>
<evidence type="ECO:0000256" key="2">
    <source>
        <dbReference type="ARBA" id="ARBA00020484"/>
    </source>
</evidence>
<dbReference type="SUPFAM" id="SSF52540">
    <property type="entry name" value="P-loop containing nucleoside triphosphate hydrolases"/>
    <property type="match status" value="1"/>
</dbReference>
<organism evidence="12 13">
    <name type="scientific">Saprospira grandis (strain Lewin)</name>
    <dbReference type="NCBI Taxonomy" id="984262"/>
    <lineage>
        <taxon>Bacteria</taxon>
        <taxon>Pseudomonadati</taxon>
        <taxon>Bacteroidota</taxon>
        <taxon>Saprospiria</taxon>
        <taxon>Saprospirales</taxon>
        <taxon>Saprospiraceae</taxon>
        <taxon>Saprospira</taxon>
    </lineage>
</organism>
<dbReference type="PROSITE" id="PS50823">
    <property type="entry name" value="KH_TYPE_2"/>
    <property type="match status" value="1"/>
</dbReference>
<keyword evidence="7" id="KW-0963">Cytoplasm</keyword>
<keyword evidence="7" id="KW-0997">Cell inner membrane</keyword>
<dbReference type="Gene3D" id="3.30.300.20">
    <property type="match status" value="1"/>
</dbReference>
<comment type="subunit">
    <text evidence="7">Monomer.</text>
</comment>
<reference evidence="12 13" key="1">
    <citation type="journal article" date="2012" name="Stand. Genomic Sci.">
        <title>Complete genome sequencing and analysis of Saprospira grandis str. Lewin, a predatory marine bacterium.</title>
        <authorList>
            <person name="Saw J.H."/>
            <person name="Yuryev A."/>
            <person name="Kanbe M."/>
            <person name="Hou S."/>
            <person name="Young A.G."/>
            <person name="Aizawa S."/>
            <person name="Alam M."/>
        </authorList>
    </citation>
    <scope>NUCLEOTIDE SEQUENCE [LARGE SCALE GENOMIC DNA]</scope>
    <source>
        <strain evidence="12 13">Lewin</strain>
    </source>
</reference>
<dbReference type="NCBIfam" id="NF000908">
    <property type="entry name" value="PRK00089.1"/>
    <property type="match status" value="1"/>
</dbReference>
<proteinExistence type="inferred from homology"/>
<evidence type="ECO:0000313" key="12">
    <source>
        <dbReference type="EMBL" id="AFC25331.1"/>
    </source>
</evidence>
<feature type="domain" description="KH type-2" evidence="10">
    <location>
        <begin position="207"/>
        <end position="283"/>
    </location>
</feature>
<keyword evidence="6 7" id="KW-0342">GTP-binding</keyword>
<dbReference type="GO" id="GO:0043024">
    <property type="term" value="F:ribosomal small subunit binding"/>
    <property type="evidence" value="ECO:0007669"/>
    <property type="project" value="TreeGrafter"/>
</dbReference>
<dbReference type="PANTHER" id="PTHR42698:SF1">
    <property type="entry name" value="GTPASE ERA, MITOCHONDRIAL"/>
    <property type="match status" value="1"/>
</dbReference>
<sequence>MSTEKKAHRSGFVNIVGHPNVGKSTLMNALVGERMSIITNKPQTTRHRILGIVSEEDFQIVFSDTPGLIQDPSYKMQERMNEYVKSTLEDSDLMLLVADATEKIADESAIFELLAKLKAPVFLLLNKIDLLPPKEQLEQLAAWSKKLDFAELIPISALNRINTDLVLEKVIERMPEGPTYYPKEQFTDRPERFFMSEIIREKILLNYHQEIPYSVEVVVEAFQEEEDITRILANIYVARKTQKAILIGKGGQAIKRLGRDARLAIQEFLETKVYLELHVKIKDNWRDDERSLNYFGYTS</sequence>
<dbReference type="OrthoDB" id="9805918at2"/>
<keyword evidence="7" id="KW-0472">Membrane</keyword>
<evidence type="ECO:0000256" key="6">
    <source>
        <dbReference type="ARBA" id="ARBA00023134"/>
    </source>
</evidence>
<evidence type="ECO:0000256" key="4">
    <source>
        <dbReference type="ARBA" id="ARBA00022741"/>
    </source>
</evidence>
<dbReference type="NCBIfam" id="TIGR00436">
    <property type="entry name" value="era"/>
    <property type="match status" value="1"/>
</dbReference>
<dbReference type="InterPro" id="IPR005225">
    <property type="entry name" value="Small_GTP-bd"/>
</dbReference>